<organism evidence="2 3">
    <name type="scientific">Senna tora</name>
    <dbReference type="NCBI Taxonomy" id="362788"/>
    <lineage>
        <taxon>Eukaryota</taxon>
        <taxon>Viridiplantae</taxon>
        <taxon>Streptophyta</taxon>
        <taxon>Embryophyta</taxon>
        <taxon>Tracheophyta</taxon>
        <taxon>Spermatophyta</taxon>
        <taxon>Magnoliopsida</taxon>
        <taxon>eudicotyledons</taxon>
        <taxon>Gunneridae</taxon>
        <taxon>Pentapetalae</taxon>
        <taxon>rosids</taxon>
        <taxon>fabids</taxon>
        <taxon>Fabales</taxon>
        <taxon>Fabaceae</taxon>
        <taxon>Caesalpinioideae</taxon>
        <taxon>Cassia clade</taxon>
        <taxon>Senna</taxon>
    </lineage>
</organism>
<gene>
    <name evidence="2" type="ORF">G2W53_041380</name>
</gene>
<keyword evidence="3" id="KW-1185">Reference proteome</keyword>
<reference evidence="2" key="1">
    <citation type="submission" date="2020-09" db="EMBL/GenBank/DDBJ databases">
        <title>Genome-Enabled Discovery of Anthraquinone Biosynthesis in Senna tora.</title>
        <authorList>
            <person name="Kang S.-H."/>
            <person name="Pandey R.P."/>
            <person name="Lee C.-M."/>
            <person name="Sim J.-S."/>
            <person name="Jeong J.-T."/>
            <person name="Choi B.-S."/>
            <person name="Jung M."/>
            <person name="Ginzburg D."/>
            <person name="Zhao K."/>
            <person name="Won S.Y."/>
            <person name="Oh T.-J."/>
            <person name="Yu Y."/>
            <person name="Kim N.-H."/>
            <person name="Lee O.R."/>
            <person name="Lee T.-H."/>
            <person name="Bashyal P."/>
            <person name="Kim T.-S."/>
            <person name="Lee W.-H."/>
            <person name="Kawkins C."/>
            <person name="Kim C.-K."/>
            <person name="Kim J.S."/>
            <person name="Ahn B.O."/>
            <person name="Rhee S.Y."/>
            <person name="Sohng J.K."/>
        </authorList>
    </citation>
    <scope>NUCLEOTIDE SEQUENCE</scope>
    <source>
        <tissue evidence="2">Leaf</tissue>
    </source>
</reference>
<dbReference type="AlphaFoldDB" id="A0A834SF30"/>
<evidence type="ECO:0000256" key="1">
    <source>
        <dbReference type="SAM" id="MobiDB-lite"/>
    </source>
</evidence>
<dbReference type="Proteomes" id="UP000634136">
    <property type="component" value="Unassembled WGS sequence"/>
</dbReference>
<dbReference type="EMBL" id="JAAIUW010000013">
    <property type="protein sequence ID" value="KAF7802269.1"/>
    <property type="molecule type" value="Genomic_DNA"/>
</dbReference>
<evidence type="ECO:0000313" key="2">
    <source>
        <dbReference type="EMBL" id="KAF7802269.1"/>
    </source>
</evidence>
<name>A0A834SF30_9FABA</name>
<proteinExistence type="predicted"/>
<feature type="region of interest" description="Disordered" evidence="1">
    <location>
        <begin position="1"/>
        <end position="24"/>
    </location>
</feature>
<comment type="caution">
    <text evidence="2">The sequence shown here is derived from an EMBL/GenBank/DDBJ whole genome shotgun (WGS) entry which is preliminary data.</text>
</comment>
<accession>A0A834SF30</accession>
<sequence length="179" mass="20300">MKRSLTRDRGQGVGGAARDSPLENVLEGSGLNAHVVAGEKSYKDSVMGGQNRSGSQAVEKEVEDSFCPRVEVSKEERREWCKAWKRSLIVKVLGREVSFGFLRNRLLKLWNPKSQMNVLDLGNGHMIDYAIDKRMWNPIKICRSGHELSHVFFADDLILMGEASVLQDERIKRILEVFL</sequence>
<protein>
    <recommendedName>
        <fullName evidence="4">Reverse transcriptase</fullName>
    </recommendedName>
</protein>
<evidence type="ECO:0000313" key="3">
    <source>
        <dbReference type="Proteomes" id="UP000634136"/>
    </source>
</evidence>
<dbReference type="OrthoDB" id="1000334at2759"/>
<feature type="compositionally biased region" description="Basic and acidic residues" evidence="1">
    <location>
        <begin position="1"/>
        <end position="10"/>
    </location>
</feature>
<evidence type="ECO:0008006" key="4">
    <source>
        <dbReference type="Google" id="ProtNLM"/>
    </source>
</evidence>